<evidence type="ECO:0008006" key="3">
    <source>
        <dbReference type="Google" id="ProtNLM"/>
    </source>
</evidence>
<proteinExistence type="predicted"/>
<reference evidence="1" key="1">
    <citation type="journal article" date="2019" name="bioRxiv">
        <title>The Genome of the Zebra Mussel, Dreissena polymorpha: A Resource for Invasive Species Research.</title>
        <authorList>
            <person name="McCartney M.A."/>
            <person name="Auch B."/>
            <person name="Kono T."/>
            <person name="Mallez S."/>
            <person name="Zhang Y."/>
            <person name="Obille A."/>
            <person name="Becker A."/>
            <person name="Abrahante J.E."/>
            <person name="Garbe J."/>
            <person name="Badalamenti J.P."/>
            <person name="Herman A."/>
            <person name="Mangelson H."/>
            <person name="Liachko I."/>
            <person name="Sullivan S."/>
            <person name="Sone E.D."/>
            <person name="Koren S."/>
            <person name="Silverstein K.A.T."/>
            <person name="Beckman K.B."/>
            <person name="Gohl D.M."/>
        </authorList>
    </citation>
    <scope>NUCLEOTIDE SEQUENCE</scope>
    <source>
        <strain evidence="1">Duluth1</strain>
        <tissue evidence="1">Whole animal</tissue>
    </source>
</reference>
<protein>
    <recommendedName>
        <fullName evidence="3">C2H2-type domain-containing protein</fullName>
    </recommendedName>
</protein>
<organism evidence="1 2">
    <name type="scientific">Dreissena polymorpha</name>
    <name type="common">Zebra mussel</name>
    <name type="synonym">Mytilus polymorpha</name>
    <dbReference type="NCBI Taxonomy" id="45954"/>
    <lineage>
        <taxon>Eukaryota</taxon>
        <taxon>Metazoa</taxon>
        <taxon>Spiralia</taxon>
        <taxon>Lophotrochozoa</taxon>
        <taxon>Mollusca</taxon>
        <taxon>Bivalvia</taxon>
        <taxon>Autobranchia</taxon>
        <taxon>Heteroconchia</taxon>
        <taxon>Euheterodonta</taxon>
        <taxon>Imparidentia</taxon>
        <taxon>Neoheterodontei</taxon>
        <taxon>Myida</taxon>
        <taxon>Dreissenoidea</taxon>
        <taxon>Dreissenidae</taxon>
        <taxon>Dreissena</taxon>
    </lineage>
</organism>
<accession>A0A9D4NNM9</accession>
<dbReference type="AlphaFoldDB" id="A0A9D4NNM9"/>
<name>A0A9D4NNM9_DREPO</name>
<gene>
    <name evidence="1" type="ORF">DPMN_022287</name>
</gene>
<dbReference type="EMBL" id="JAIWYP010000001">
    <property type="protein sequence ID" value="KAH3898088.1"/>
    <property type="molecule type" value="Genomic_DNA"/>
</dbReference>
<evidence type="ECO:0000313" key="2">
    <source>
        <dbReference type="Proteomes" id="UP000828390"/>
    </source>
</evidence>
<comment type="caution">
    <text evidence="1">The sequence shown here is derived from an EMBL/GenBank/DDBJ whole genome shotgun (WGS) entry which is preliminary data.</text>
</comment>
<evidence type="ECO:0000313" key="1">
    <source>
        <dbReference type="EMBL" id="KAH3898088.1"/>
    </source>
</evidence>
<reference evidence="1" key="2">
    <citation type="submission" date="2020-11" db="EMBL/GenBank/DDBJ databases">
        <authorList>
            <person name="McCartney M.A."/>
            <person name="Auch B."/>
            <person name="Kono T."/>
            <person name="Mallez S."/>
            <person name="Becker A."/>
            <person name="Gohl D.M."/>
            <person name="Silverstein K.A.T."/>
            <person name="Koren S."/>
            <person name="Bechman K.B."/>
            <person name="Herman A."/>
            <person name="Abrahante J.E."/>
            <person name="Garbe J."/>
        </authorList>
    </citation>
    <scope>NUCLEOTIDE SEQUENCE</scope>
    <source>
        <strain evidence="1">Duluth1</strain>
        <tissue evidence="1">Whole animal</tissue>
    </source>
</reference>
<dbReference type="Proteomes" id="UP000828390">
    <property type="component" value="Unassembled WGS sequence"/>
</dbReference>
<sequence length="82" mass="9648">MIFQKNHPRCICSYCNYMSDQAYIIKRHTMRHTQEGCKCDICGKVYKVRVTCQICCNVYHVRGCEVYKYSPSVQVNVVICTR</sequence>
<keyword evidence="2" id="KW-1185">Reference proteome</keyword>